<dbReference type="KEGG" id="cmiu:B1H56_10855"/>
<evidence type="ECO:0000313" key="1">
    <source>
        <dbReference type="EMBL" id="KXK65389.1"/>
    </source>
</evidence>
<comment type="caution">
    <text evidence="1">The sequence shown here is derived from an EMBL/GenBank/DDBJ whole genome shotgun (WGS) entry which is preliminary data.</text>
</comment>
<dbReference type="Gene3D" id="1.20.58.1000">
    <property type="entry name" value="Metal-sensitive repressor, helix protomer"/>
    <property type="match status" value="1"/>
</dbReference>
<dbReference type="STRING" id="626937.HMPREF3293_01601"/>
<evidence type="ECO:0000313" key="2">
    <source>
        <dbReference type="Proteomes" id="UP000070366"/>
    </source>
</evidence>
<dbReference type="GO" id="GO:0046872">
    <property type="term" value="F:metal ion binding"/>
    <property type="evidence" value="ECO:0007669"/>
    <property type="project" value="InterPro"/>
</dbReference>
<dbReference type="InterPro" id="IPR003735">
    <property type="entry name" value="Metal_Tscrpt_repr"/>
</dbReference>
<proteinExistence type="predicted"/>
<dbReference type="AlphaFoldDB" id="A0A136Q402"/>
<dbReference type="Proteomes" id="UP000070366">
    <property type="component" value="Unassembled WGS sequence"/>
</dbReference>
<dbReference type="InterPro" id="IPR038390">
    <property type="entry name" value="Metal_Tscrpt_repr_sf"/>
</dbReference>
<organism evidence="1 2">
    <name type="scientific">Christensenella minuta</name>
    <dbReference type="NCBI Taxonomy" id="626937"/>
    <lineage>
        <taxon>Bacteria</taxon>
        <taxon>Bacillati</taxon>
        <taxon>Bacillota</taxon>
        <taxon>Clostridia</taxon>
        <taxon>Christensenellales</taxon>
        <taxon>Christensenellaceae</taxon>
        <taxon>Christensenella</taxon>
    </lineage>
</organism>
<dbReference type="GO" id="GO:0003677">
    <property type="term" value="F:DNA binding"/>
    <property type="evidence" value="ECO:0007669"/>
    <property type="project" value="InterPro"/>
</dbReference>
<sequence>MENKQAAGARCACHHKSTPRSGQELRLLKNRLSRMAGQLSGIGKMLDDNRYCGDILTQIAAVESALQSFGYLILQDHMETCVVEEIRRGNTGIVDEAVELVKKLK</sequence>
<dbReference type="Pfam" id="PF02583">
    <property type="entry name" value="Trns_repr_metal"/>
    <property type="match status" value="1"/>
</dbReference>
<name>A0A136Q402_9FIRM</name>
<gene>
    <name evidence="1" type="ORF">HMPREF3293_01601</name>
</gene>
<dbReference type="PANTHER" id="PTHR33677">
    <property type="entry name" value="TRANSCRIPTIONAL REPRESSOR FRMR-RELATED"/>
    <property type="match status" value="1"/>
</dbReference>
<dbReference type="PATRIC" id="fig|626937.4.peg.1583"/>
<accession>A0A136Q402</accession>
<dbReference type="OrthoDB" id="9811244at2"/>
<reference evidence="1 2" key="1">
    <citation type="submission" date="2016-02" db="EMBL/GenBank/DDBJ databases">
        <authorList>
            <person name="Wen L."/>
            <person name="He K."/>
            <person name="Yang H."/>
        </authorList>
    </citation>
    <scope>NUCLEOTIDE SEQUENCE [LARGE SCALE GENOMIC DNA]</scope>
    <source>
        <strain evidence="1 2">DSM 22607</strain>
    </source>
</reference>
<dbReference type="RefSeq" id="WP_066519634.1">
    <property type="nucleotide sequence ID" value="NZ_CABMOF010000002.1"/>
</dbReference>
<dbReference type="EMBL" id="LSZW01000061">
    <property type="protein sequence ID" value="KXK65389.1"/>
    <property type="molecule type" value="Genomic_DNA"/>
</dbReference>
<keyword evidence="2" id="KW-1185">Reference proteome</keyword>
<protein>
    <submittedName>
        <fullName evidence="1">Putative copper-sensing transcriptional repressor CsoR</fullName>
    </submittedName>
</protein>
<dbReference type="GO" id="GO:0045892">
    <property type="term" value="P:negative regulation of DNA-templated transcription"/>
    <property type="evidence" value="ECO:0007669"/>
    <property type="project" value="UniProtKB-ARBA"/>
</dbReference>